<name>A0AAN6QDL3_9PEZI</name>
<evidence type="ECO:0000313" key="4">
    <source>
        <dbReference type="Proteomes" id="UP001302812"/>
    </source>
</evidence>
<keyword evidence="4" id="KW-1185">Reference proteome</keyword>
<reference evidence="3" key="1">
    <citation type="journal article" date="2023" name="Mol. Phylogenet. Evol.">
        <title>Genome-scale phylogeny and comparative genomics of the fungal order Sordariales.</title>
        <authorList>
            <person name="Hensen N."/>
            <person name="Bonometti L."/>
            <person name="Westerberg I."/>
            <person name="Brannstrom I.O."/>
            <person name="Guillou S."/>
            <person name="Cros-Aarteil S."/>
            <person name="Calhoun S."/>
            <person name="Haridas S."/>
            <person name="Kuo A."/>
            <person name="Mondo S."/>
            <person name="Pangilinan J."/>
            <person name="Riley R."/>
            <person name="LaButti K."/>
            <person name="Andreopoulos B."/>
            <person name="Lipzen A."/>
            <person name="Chen C."/>
            <person name="Yan M."/>
            <person name="Daum C."/>
            <person name="Ng V."/>
            <person name="Clum A."/>
            <person name="Steindorff A."/>
            <person name="Ohm R.A."/>
            <person name="Martin F."/>
            <person name="Silar P."/>
            <person name="Natvig D.O."/>
            <person name="Lalanne C."/>
            <person name="Gautier V."/>
            <person name="Ament-Velasquez S.L."/>
            <person name="Kruys A."/>
            <person name="Hutchinson M.I."/>
            <person name="Powell A.J."/>
            <person name="Barry K."/>
            <person name="Miller A.N."/>
            <person name="Grigoriev I.V."/>
            <person name="Debuchy R."/>
            <person name="Gladieux P."/>
            <person name="Hiltunen Thoren M."/>
            <person name="Johannesson H."/>
        </authorList>
    </citation>
    <scope>NUCLEOTIDE SEQUENCE</scope>
    <source>
        <strain evidence="3">CBS 508.74</strain>
    </source>
</reference>
<reference evidence="3" key="2">
    <citation type="submission" date="2023-05" db="EMBL/GenBank/DDBJ databases">
        <authorList>
            <consortium name="Lawrence Berkeley National Laboratory"/>
            <person name="Steindorff A."/>
            <person name="Hensen N."/>
            <person name="Bonometti L."/>
            <person name="Westerberg I."/>
            <person name="Brannstrom I.O."/>
            <person name="Guillou S."/>
            <person name="Cros-Aarteil S."/>
            <person name="Calhoun S."/>
            <person name="Haridas S."/>
            <person name="Kuo A."/>
            <person name="Mondo S."/>
            <person name="Pangilinan J."/>
            <person name="Riley R."/>
            <person name="Labutti K."/>
            <person name="Andreopoulos B."/>
            <person name="Lipzen A."/>
            <person name="Chen C."/>
            <person name="Yanf M."/>
            <person name="Daum C."/>
            <person name="Ng V."/>
            <person name="Clum A."/>
            <person name="Ohm R."/>
            <person name="Martin F."/>
            <person name="Silar P."/>
            <person name="Natvig D."/>
            <person name="Lalanne C."/>
            <person name="Gautier V."/>
            <person name="Ament-Velasquez S.L."/>
            <person name="Kruys A."/>
            <person name="Hutchinson M.I."/>
            <person name="Powell A.J."/>
            <person name="Barry K."/>
            <person name="Miller A.N."/>
            <person name="Grigoriev I.V."/>
            <person name="Debuchy R."/>
            <person name="Gladieux P."/>
            <person name="Thoren M.H."/>
            <person name="Johannesson H."/>
        </authorList>
    </citation>
    <scope>NUCLEOTIDE SEQUENCE</scope>
    <source>
        <strain evidence="3">CBS 508.74</strain>
    </source>
</reference>
<accession>A0AAN6QDL3</accession>
<dbReference type="GeneID" id="89940435"/>
<feature type="compositionally biased region" description="Low complexity" evidence="1">
    <location>
        <begin position="203"/>
        <end position="214"/>
    </location>
</feature>
<comment type="caution">
    <text evidence="3">The sequence shown here is derived from an EMBL/GenBank/DDBJ whole genome shotgun (WGS) entry which is preliminary data.</text>
</comment>
<protein>
    <recommendedName>
        <fullName evidence="2">NACHT-NTPase and P-loop NTPases N-terminal domain-containing protein</fullName>
    </recommendedName>
</protein>
<evidence type="ECO:0000256" key="1">
    <source>
        <dbReference type="SAM" id="MobiDB-lite"/>
    </source>
</evidence>
<evidence type="ECO:0000259" key="2">
    <source>
        <dbReference type="Pfam" id="PF17107"/>
    </source>
</evidence>
<feature type="domain" description="NACHT-NTPase and P-loop NTPases N-terminal" evidence="2">
    <location>
        <begin position="10"/>
        <end position="129"/>
    </location>
</feature>
<proteinExistence type="predicted"/>
<evidence type="ECO:0000313" key="3">
    <source>
        <dbReference type="EMBL" id="KAK4107646.1"/>
    </source>
</evidence>
<dbReference type="InterPro" id="IPR031352">
    <property type="entry name" value="SesA"/>
</dbReference>
<dbReference type="Proteomes" id="UP001302812">
    <property type="component" value="Unassembled WGS sequence"/>
</dbReference>
<gene>
    <name evidence="3" type="ORF">N656DRAFT_785129</name>
</gene>
<feature type="region of interest" description="Disordered" evidence="1">
    <location>
        <begin position="181"/>
        <end position="223"/>
    </location>
</feature>
<feature type="compositionally biased region" description="Polar residues" evidence="1">
    <location>
        <begin position="181"/>
        <end position="199"/>
    </location>
</feature>
<dbReference type="Pfam" id="PF17107">
    <property type="entry name" value="SesA"/>
    <property type="match status" value="1"/>
</dbReference>
<organism evidence="3 4">
    <name type="scientific">Canariomyces notabilis</name>
    <dbReference type="NCBI Taxonomy" id="2074819"/>
    <lineage>
        <taxon>Eukaryota</taxon>
        <taxon>Fungi</taxon>
        <taxon>Dikarya</taxon>
        <taxon>Ascomycota</taxon>
        <taxon>Pezizomycotina</taxon>
        <taxon>Sordariomycetes</taxon>
        <taxon>Sordariomycetidae</taxon>
        <taxon>Sordariales</taxon>
        <taxon>Chaetomiaceae</taxon>
        <taxon>Canariomyces</taxon>
    </lineage>
</organism>
<dbReference type="RefSeq" id="XP_064665216.1">
    <property type="nucleotide sequence ID" value="XM_064816310.1"/>
</dbReference>
<dbReference type="AlphaFoldDB" id="A0AAN6QDL3"/>
<dbReference type="EMBL" id="MU853371">
    <property type="protein sequence ID" value="KAK4107646.1"/>
    <property type="molecule type" value="Genomic_DNA"/>
</dbReference>
<sequence length="223" mass="23829">MSGAEVIGAISGIVALLDVAVKLCGAVKDASRLPSLRAAKQRLPLIADMLQAVRYGLETAPSRESYASMMLVLEGCEKKVQSLHKALEVVVSASGASASRRVATAMRTMGKGKKVEGLMKGILEDIQLLASQHAINDPTRDQIKDLASAVEHMQISSATEPGIERHHQRHLTQLFIANYGQGPQNTHHGNGNQNINTGEAPQFSGTFTGSFHFTPPVTPRSSP</sequence>